<gene>
    <name evidence="1" type="ORF">FCI23_30560</name>
</gene>
<keyword evidence="2" id="KW-1185">Reference proteome</keyword>
<reference evidence="1 2" key="1">
    <citation type="submission" date="2019-04" db="EMBL/GenBank/DDBJ databases">
        <title>Streptomyces oryziradicis sp. nov., a novel actinomycete isolated from rhizosphere soil of rice (Oryza sativa L.).</title>
        <authorList>
            <person name="Li C."/>
        </authorList>
    </citation>
    <scope>NUCLEOTIDE SEQUENCE [LARGE SCALE GENOMIC DNA]</scope>
    <source>
        <strain evidence="1 2">NEAU-C40</strain>
    </source>
</reference>
<proteinExistence type="predicted"/>
<accession>A0A4U0SB58</accession>
<evidence type="ECO:0000313" key="2">
    <source>
        <dbReference type="Proteomes" id="UP000305778"/>
    </source>
</evidence>
<comment type="caution">
    <text evidence="1">The sequence shown here is derived from an EMBL/GenBank/DDBJ whole genome shotgun (WGS) entry which is preliminary data.</text>
</comment>
<dbReference type="Proteomes" id="UP000305778">
    <property type="component" value="Unassembled WGS sequence"/>
</dbReference>
<sequence>MVPALYRLRPPGGPDGFRALQHMRGDETVVLAYLHAQRFGELIGAETQNSGGLFRHFPNRCQWH</sequence>
<evidence type="ECO:0000313" key="1">
    <source>
        <dbReference type="EMBL" id="TKA06580.1"/>
    </source>
</evidence>
<dbReference type="AlphaFoldDB" id="A0A4U0SB58"/>
<dbReference type="EMBL" id="SUMC01000036">
    <property type="protein sequence ID" value="TKA06580.1"/>
    <property type="molecule type" value="Genomic_DNA"/>
</dbReference>
<protein>
    <submittedName>
        <fullName evidence="1">Uncharacterized protein</fullName>
    </submittedName>
</protein>
<name>A0A4U0SB58_9ACTN</name>
<organism evidence="1 2">
    <name type="scientific">Actinacidiphila oryziradicis</name>
    <dbReference type="NCBI Taxonomy" id="2571141"/>
    <lineage>
        <taxon>Bacteria</taxon>
        <taxon>Bacillati</taxon>
        <taxon>Actinomycetota</taxon>
        <taxon>Actinomycetes</taxon>
        <taxon>Kitasatosporales</taxon>
        <taxon>Streptomycetaceae</taxon>
        <taxon>Actinacidiphila</taxon>
    </lineage>
</organism>